<dbReference type="Proteomes" id="UP001294570">
    <property type="component" value="Unassembled WGS sequence"/>
</dbReference>
<sequence>MIEIKRTPEFDRWFNGLKDVTTKMRLVTRLKKVSRGNLGDVQSVGEGVSEMREHFGKGWRMYFVQRGSVLVVMLGGGDKSTQARDIVKAIAMSKTLED</sequence>
<dbReference type="NCBIfam" id="TIGR02683">
    <property type="entry name" value="upstrm_HI1419"/>
    <property type="match status" value="1"/>
</dbReference>
<gene>
    <name evidence="1" type="ORF">TOI97_02830</name>
</gene>
<dbReference type="PIRSF" id="PIRSF028744">
    <property type="entry name" value="Addict_mod_HI1419"/>
    <property type="match status" value="1"/>
</dbReference>
<dbReference type="InterPro" id="IPR014056">
    <property type="entry name" value="TypeIITA-like_toxin_pred"/>
</dbReference>
<dbReference type="PANTHER" id="PTHR41791:SF1">
    <property type="entry name" value="SSL7039 PROTEIN"/>
    <property type="match status" value="1"/>
</dbReference>
<comment type="caution">
    <text evidence="1">The sequence shown here is derived from an EMBL/GenBank/DDBJ whole genome shotgun (WGS) entry which is preliminary data.</text>
</comment>
<evidence type="ECO:0000313" key="1">
    <source>
        <dbReference type="EMBL" id="MDY7218518.1"/>
    </source>
</evidence>
<dbReference type="RefSeq" id="WP_321552611.1">
    <property type="nucleotide sequence ID" value="NZ_JAXIVU010000002.1"/>
</dbReference>
<proteinExistence type="predicted"/>
<accession>A0ABU5GSA1</accession>
<reference evidence="1 2" key="1">
    <citation type="submission" date="2023-12" db="EMBL/GenBank/DDBJ databases">
        <title>Denitrificimonas halotolerans sp. nov.,a novel species isolated from landfill leachate.</title>
        <authorList>
            <person name="Wang S."/>
        </authorList>
    </citation>
    <scope>NUCLEOTIDE SEQUENCE [LARGE SCALE GENOMIC DNA]</scope>
    <source>
        <strain evidence="1 2">JX-1</strain>
    </source>
</reference>
<keyword evidence="2" id="KW-1185">Reference proteome</keyword>
<organism evidence="1 2">
    <name type="scientific">Denitrificimonas halotolerans</name>
    <dbReference type="NCBI Taxonomy" id="3098930"/>
    <lineage>
        <taxon>Bacteria</taxon>
        <taxon>Pseudomonadati</taxon>
        <taxon>Pseudomonadota</taxon>
        <taxon>Gammaproteobacteria</taxon>
        <taxon>Pseudomonadales</taxon>
        <taxon>Pseudomonadaceae</taxon>
        <taxon>Denitrificimonas</taxon>
    </lineage>
</organism>
<protein>
    <submittedName>
        <fullName evidence="1">Type II toxin-antitoxin system RelE/ParE family toxin</fullName>
    </submittedName>
</protein>
<dbReference type="PANTHER" id="PTHR41791">
    <property type="entry name" value="SSL7039 PROTEIN"/>
    <property type="match status" value="1"/>
</dbReference>
<evidence type="ECO:0000313" key="2">
    <source>
        <dbReference type="Proteomes" id="UP001294570"/>
    </source>
</evidence>
<dbReference type="EMBL" id="JAXIVU010000002">
    <property type="protein sequence ID" value="MDY7218518.1"/>
    <property type="molecule type" value="Genomic_DNA"/>
</dbReference>
<name>A0ABU5GSA1_9GAMM</name>